<name>A0A7E4VHP2_PANRE</name>
<organism evidence="2 3">
    <name type="scientific">Panagrellus redivivus</name>
    <name type="common">Microworm</name>
    <dbReference type="NCBI Taxonomy" id="6233"/>
    <lineage>
        <taxon>Eukaryota</taxon>
        <taxon>Metazoa</taxon>
        <taxon>Ecdysozoa</taxon>
        <taxon>Nematoda</taxon>
        <taxon>Chromadorea</taxon>
        <taxon>Rhabditida</taxon>
        <taxon>Tylenchina</taxon>
        <taxon>Panagrolaimomorpha</taxon>
        <taxon>Panagrolaimoidea</taxon>
        <taxon>Panagrolaimidae</taxon>
        <taxon>Panagrellus</taxon>
    </lineage>
</organism>
<feature type="domain" description="C2H2-type" evidence="1">
    <location>
        <begin position="256"/>
        <end position="279"/>
    </location>
</feature>
<evidence type="ECO:0000259" key="1">
    <source>
        <dbReference type="PROSITE" id="PS00028"/>
    </source>
</evidence>
<dbReference type="PROSITE" id="PS00028">
    <property type="entry name" value="ZINC_FINGER_C2H2_1"/>
    <property type="match status" value="1"/>
</dbReference>
<proteinExistence type="predicted"/>
<sequence length="343" mass="38988">MAHPDFYYEPQQPFVDNMSYNDEFFGFPNEPYPTPLDHKYSPEADFTVNNVDYMPMAEGGVNDYTNYYFVDENGSAAENNSNDGYMDMMQPAGDYFVYTDGSFNEVQQPQQMYFESAPMGQQDVKPGPVEPYYDAGVLNHTDLSVNTGQLYKKQVDEYIPIAVHQPPPPITHEIIEAPPVLEFHGFAPPSNIAPSEVEELAVVQKKVLEKYVDKFKKTVDNNSFRSRAKYYDILSVDDLYTRLEKLKCCDPADRRCTYHTCGRRFINLEVLAFHVGYAHQAVNNSSTCMVCGMTCRNSKGKLTHMLTAHKDLAKKHQHICMVQAPKFLLANSSSNPDVITLQD</sequence>
<dbReference type="AlphaFoldDB" id="A0A7E4VHP2"/>
<protein>
    <submittedName>
        <fullName evidence="3">C2H2-type domain-containing protein</fullName>
    </submittedName>
</protein>
<dbReference type="InterPro" id="IPR013087">
    <property type="entry name" value="Znf_C2H2_type"/>
</dbReference>
<reference evidence="3" key="2">
    <citation type="submission" date="2020-10" db="UniProtKB">
        <authorList>
            <consortium name="WormBaseParasite"/>
        </authorList>
    </citation>
    <scope>IDENTIFICATION</scope>
</reference>
<dbReference type="SMART" id="SM00355">
    <property type="entry name" value="ZnF_C2H2"/>
    <property type="match status" value="2"/>
</dbReference>
<accession>A0A7E4VHP2</accession>
<keyword evidence="2" id="KW-1185">Reference proteome</keyword>
<reference evidence="2" key="1">
    <citation type="journal article" date="2013" name="Genetics">
        <title>The draft genome and transcriptome of Panagrellus redivivus are shaped by the harsh demands of a free-living lifestyle.</title>
        <authorList>
            <person name="Srinivasan J."/>
            <person name="Dillman A.R."/>
            <person name="Macchietto M.G."/>
            <person name="Heikkinen L."/>
            <person name="Lakso M."/>
            <person name="Fracchia K.M."/>
            <person name="Antoshechkin I."/>
            <person name="Mortazavi A."/>
            <person name="Wong G."/>
            <person name="Sternberg P.W."/>
        </authorList>
    </citation>
    <scope>NUCLEOTIDE SEQUENCE [LARGE SCALE GENOMIC DNA]</scope>
    <source>
        <strain evidence="2">MT8872</strain>
    </source>
</reference>
<dbReference type="WBParaSite" id="Pan_g2130.t1">
    <property type="protein sequence ID" value="Pan_g2130.t1"/>
    <property type="gene ID" value="Pan_g2130"/>
</dbReference>
<dbReference type="Proteomes" id="UP000492821">
    <property type="component" value="Unassembled WGS sequence"/>
</dbReference>
<evidence type="ECO:0000313" key="2">
    <source>
        <dbReference type="Proteomes" id="UP000492821"/>
    </source>
</evidence>
<evidence type="ECO:0000313" key="3">
    <source>
        <dbReference type="WBParaSite" id="Pan_g2130.t1"/>
    </source>
</evidence>